<feature type="transmembrane region" description="Helical" evidence="1">
    <location>
        <begin position="143"/>
        <end position="165"/>
    </location>
</feature>
<evidence type="ECO:0000313" key="2">
    <source>
        <dbReference type="EMBL" id="SDJ50475.1"/>
    </source>
</evidence>
<sequence>MITLIQEKEIQQYLLSKKLNPKLFIEIKDHFIQQISSLMEEQKSNFDEAFQNTKLSWKQELEIVKADLFSFHKITRLEKETLQKRFRNIMLYAAVFTLLLSKFIVTGSEVFMYAEIVLIGALISLLAYNIIFRKMKLYHYVQLSFHPLIIKNALAGIVLFTSVYLFYDNLAVEGSGMLKLFFLYAMAVKLQILYYRARKTRVLI</sequence>
<evidence type="ECO:0000313" key="3">
    <source>
        <dbReference type="Proteomes" id="UP000199426"/>
    </source>
</evidence>
<name>A0ABY0Q4B8_CHRJE</name>
<reference evidence="2 3" key="1">
    <citation type="submission" date="2016-10" db="EMBL/GenBank/DDBJ databases">
        <authorList>
            <person name="Varghese N."/>
            <person name="Submissions S."/>
        </authorList>
    </citation>
    <scope>NUCLEOTIDE SEQUENCE [LARGE SCALE GENOMIC DNA]</scope>
    <source>
        <strain evidence="2 3">DSM 19299</strain>
    </source>
</reference>
<evidence type="ECO:0000256" key="1">
    <source>
        <dbReference type="SAM" id="Phobius"/>
    </source>
</evidence>
<keyword evidence="3" id="KW-1185">Reference proteome</keyword>
<organism evidence="2 3">
    <name type="scientific">Chryseobacterium jejuense</name>
    <dbReference type="NCBI Taxonomy" id="445960"/>
    <lineage>
        <taxon>Bacteria</taxon>
        <taxon>Pseudomonadati</taxon>
        <taxon>Bacteroidota</taxon>
        <taxon>Flavobacteriia</taxon>
        <taxon>Flavobacteriales</taxon>
        <taxon>Weeksellaceae</taxon>
        <taxon>Chryseobacterium group</taxon>
        <taxon>Chryseobacterium</taxon>
    </lineage>
</organism>
<feature type="transmembrane region" description="Helical" evidence="1">
    <location>
        <begin position="177"/>
        <end position="195"/>
    </location>
</feature>
<accession>A0ABY0Q4B8</accession>
<keyword evidence="1" id="KW-0472">Membrane</keyword>
<comment type="caution">
    <text evidence="2">The sequence shown here is derived from an EMBL/GenBank/DDBJ whole genome shotgun (WGS) entry which is preliminary data.</text>
</comment>
<feature type="transmembrane region" description="Helical" evidence="1">
    <location>
        <begin position="111"/>
        <end position="131"/>
    </location>
</feature>
<keyword evidence="1" id="KW-0812">Transmembrane</keyword>
<proteinExistence type="predicted"/>
<feature type="transmembrane region" description="Helical" evidence="1">
    <location>
        <begin position="89"/>
        <end position="105"/>
    </location>
</feature>
<protein>
    <submittedName>
        <fullName evidence="2">Uncharacterized protein</fullName>
    </submittedName>
</protein>
<keyword evidence="1" id="KW-1133">Transmembrane helix</keyword>
<dbReference type="RefSeq" id="WP_089737926.1">
    <property type="nucleotide sequence ID" value="NZ_FNEG01000006.1"/>
</dbReference>
<dbReference type="Proteomes" id="UP000199426">
    <property type="component" value="Unassembled WGS sequence"/>
</dbReference>
<dbReference type="EMBL" id="FNEG01000006">
    <property type="protein sequence ID" value="SDJ50475.1"/>
    <property type="molecule type" value="Genomic_DNA"/>
</dbReference>
<gene>
    <name evidence="2" type="ORF">SAMN05421542_3605</name>
</gene>